<dbReference type="SUPFAM" id="SSF48498">
    <property type="entry name" value="Tetracyclin repressor-like, C-terminal domain"/>
    <property type="match status" value="1"/>
</dbReference>
<feature type="DNA-binding region" description="H-T-H motif" evidence="4">
    <location>
        <begin position="45"/>
        <end position="64"/>
    </location>
</feature>
<dbReference type="Gene3D" id="1.10.357.10">
    <property type="entry name" value="Tetracycline Repressor, domain 2"/>
    <property type="match status" value="1"/>
</dbReference>
<feature type="domain" description="HTH tetR-type" evidence="6">
    <location>
        <begin position="22"/>
        <end position="82"/>
    </location>
</feature>
<feature type="region of interest" description="Disordered" evidence="5">
    <location>
        <begin position="1"/>
        <end position="22"/>
    </location>
</feature>
<organism evidence="7 8">
    <name type="scientific">Roseateles amylovorans</name>
    <dbReference type="NCBI Taxonomy" id="2978473"/>
    <lineage>
        <taxon>Bacteria</taxon>
        <taxon>Pseudomonadati</taxon>
        <taxon>Pseudomonadota</taxon>
        <taxon>Betaproteobacteria</taxon>
        <taxon>Burkholderiales</taxon>
        <taxon>Sphaerotilaceae</taxon>
        <taxon>Roseateles</taxon>
    </lineage>
</organism>
<dbReference type="SUPFAM" id="SSF46689">
    <property type="entry name" value="Homeodomain-like"/>
    <property type="match status" value="1"/>
</dbReference>
<keyword evidence="1" id="KW-0805">Transcription regulation</keyword>
<keyword evidence="3" id="KW-0804">Transcription</keyword>
<dbReference type="InterPro" id="IPR036271">
    <property type="entry name" value="Tet_transcr_reg_TetR-rel_C_sf"/>
</dbReference>
<proteinExistence type="predicted"/>
<reference evidence="7" key="1">
    <citation type="submission" date="2022-10" db="EMBL/GenBank/DDBJ databases">
        <title>Characterization and whole genome sequencing of a new Roseateles species, isolated from fresh water.</title>
        <authorList>
            <person name="Guliayeva D.Y."/>
            <person name="Akhremchuk A.E."/>
            <person name="Sikolenko M.A."/>
            <person name="Valentovich L.N."/>
            <person name="Sidarenka A.V."/>
        </authorList>
    </citation>
    <scope>NUCLEOTIDE SEQUENCE</scope>
    <source>
        <strain evidence="7">BIM B-1768</strain>
    </source>
</reference>
<evidence type="ECO:0000259" key="6">
    <source>
        <dbReference type="PROSITE" id="PS50977"/>
    </source>
</evidence>
<dbReference type="RefSeq" id="WP_261759265.1">
    <property type="nucleotide sequence ID" value="NZ_CP104562.2"/>
</dbReference>
<evidence type="ECO:0000256" key="5">
    <source>
        <dbReference type="SAM" id="MobiDB-lite"/>
    </source>
</evidence>
<keyword evidence="2 4" id="KW-0238">DNA-binding</keyword>
<protein>
    <submittedName>
        <fullName evidence="7">TetR/AcrR family transcriptional regulator</fullName>
    </submittedName>
</protein>
<dbReference type="Pfam" id="PF00440">
    <property type="entry name" value="TetR_N"/>
    <property type="match status" value="1"/>
</dbReference>
<dbReference type="InterPro" id="IPR050109">
    <property type="entry name" value="HTH-type_TetR-like_transc_reg"/>
</dbReference>
<dbReference type="PROSITE" id="PS50977">
    <property type="entry name" value="HTH_TETR_2"/>
    <property type="match status" value="1"/>
</dbReference>
<dbReference type="PANTHER" id="PTHR30055:SF234">
    <property type="entry name" value="HTH-TYPE TRANSCRIPTIONAL REGULATOR BETI"/>
    <property type="match status" value="1"/>
</dbReference>
<gene>
    <name evidence="7" type="ORF">N4261_05830</name>
</gene>
<dbReference type="PANTHER" id="PTHR30055">
    <property type="entry name" value="HTH-TYPE TRANSCRIPTIONAL REGULATOR RUTR"/>
    <property type="match status" value="1"/>
</dbReference>
<keyword evidence="8" id="KW-1185">Reference proteome</keyword>
<evidence type="ECO:0000256" key="2">
    <source>
        <dbReference type="ARBA" id="ARBA00023125"/>
    </source>
</evidence>
<dbReference type="InterPro" id="IPR001647">
    <property type="entry name" value="HTH_TetR"/>
</dbReference>
<evidence type="ECO:0000256" key="3">
    <source>
        <dbReference type="ARBA" id="ARBA00023163"/>
    </source>
</evidence>
<dbReference type="EMBL" id="CP104562">
    <property type="protein sequence ID" value="UXH79446.1"/>
    <property type="molecule type" value="Genomic_DNA"/>
</dbReference>
<accession>A0ABY6B676</accession>
<dbReference type="PRINTS" id="PR00455">
    <property type="entry name" value="HTHTETR"/>
</dbReference>
<name>A0ABY6B676_9BURK</name>
<sequence>MNKTPRSVGAPRGRGRPSANCAQGADTLLRSARRTFALRGFEAASVREIARQAGVDAALISHHFGSKEALWMAVVEQIARQVQSIFDTAADLRGDATLTPRQRVEQGLIHFSDRVFEDPDIGMFFSTAATEEGERLNALVDQLVRPFHNVFMPLLEDAMAAGEITPCDPHLLFTLLTQGISKTVAYSHVLRAVSPLPDDAVRFKRELLETVFRLLGPATRD</sequence>
<evidence type="ECO:0000256" key="1">
    <source>
        <dbReference type="ARBA" id="ARBA00023015"/>
    </source>
</evidence>
<evidence type="ECO:0000256" key="4">
    <source>
        <dbReference type="PROSITE-ProRule" id="PRU00335"/>
    </source>
</evidence>
<evidence type="ECO:0000313" key="7">
    <source>
        <dbReference type="EMBL" id="UXH79446.1"/>
    </source>
</evidence>
<evidence type="ECO:0000313" key="8">
    <source>
        <dbReference type="Proteomes" id="UP001064933"/>
    </source>
</evidence>
<dbReference type="InterPro" id="IPR009057">
    <property type="entry name" value="Homeodomain-like_sf"/>
</dbReference>
<dbReference type="Proteomes" id="UP001064933">
    <property type="component" value="Chromosome"/>
</dbReference>